<keyword evidence="3 5" id="KW-1133">Transmembrane helix</keyword>
<name>A0A937AJI9_9BACT</name>
<feature type="transmembrane region" description="Helical" evidence="5">
    <location>
        <begin position="234"/>
        <end position="253"/>
    </location>
</feature>
<accession>A0A937AJI9</accession>
<evidence type="ECO:0000313" key="7">
    <source>
        <dbReference type="Proteomes" id="UP000642920"/>
    </source>
</evidence>
<keyword evidence="4 5" id="KW-0472">Membrane</keyword>
<organism evidence="6 7">
    <name type="scientific">Marivirga atlantica</name>
    <dbReference type="NCBI Taxonomy" id="1548457"/>
    <lineage>
        <taxon>Bacteria</taxon>
        <taxon>Pseudomonadati</taxon>
        <taxon>Bacteroidota</taxon>
        <taxon>Cytophagia</taxon>
        <taxon>Cytophagales</taxon>
        <taxon>Marivirgaceae</taxon>
        <taxon>Marivirga</taxon>
    </lineage>
</organism>
<protein>
    <submittedName>
        <fullName evidence="6">VIT1/CCC1 transporter family protein</fullName>
    </submittedName>
</protein>
<dbReference type="Pfam" id="PF01988">
    <property type="entry name" value="VIT1"/>
    <property type="match status" value="1"/>
</dbReference>
<sequence length="261" mass="28643">MPFTLIKRNLQSDQTIQLDLSVFSSSSMDKLSAKEKIETYLPEMVYGAIDGIVTTFAVVAGAAGAHLSIQIVLILGMANLIADGLSMSVGAYLAKRSEIDNYKKHLKRQHYKIEREPWLAKKHLNQIYADKGFEDEDLETITGQIRTKKELWAHTLLVYRHELLPETKSAVKSGIFTLIAFVLAGAVPLVAFLFTQQNASNFKPFTISALCAGVAFVLIGWAKHLLTKGGLFKSVFETLGLGAIAAAAAYFVGDLLEGMLF</sequence>
<evidence type="ECO:0000256" key="1">
    <source>
        <dbReference type="ARBA" id="ARBA00004127"/>
    </source>
</evidence>
<gene>
    <name evidence="6" type="ORF">JKP34_15510</name>
</gene>
<evidence type="ECO:0000256" key="2">
    <source>
        <dbReference type="ARBA" id="ARBA00022692"/>
    </source>
</evidence>
<comment type="caution">
    <text evidence="6">The sequence shown here is derived from an EMBL/GenBank/DDBJ whole genome shotgun (WGS) entry which is preliminary data.</text>
</comment>
<evidence type="ECO:0000256" key="4">
    <source>
        <dbReference type="ARBA" id="ARBA00023136"/>
    </source>
</evidence>
<keyword evidence="7" id="KW-1185">Reference proteome</keyword>
<evidence type="ECO:0000256" key="3">
    <source>
        <dbReference type="ARBA" id="ARBA00022989"/>
    </source>
</evidence>
<dbReference type="GO" id="GO:0012505">
    <property type="term" value="C:endomembrane system"/>
    <property type="evidence" value="ECO:0007669"/>
    <property type="project" value="UniProtKB-SubCell"/>
</dbReference>
<keyword evidence="2 5" id="KW-0812">Transmembrane</keyword>
<comment type="subcellular location">
    <subcellularLocation>
        <location evidence="1">Endomembrane system</location>
        <topology evidence="1">Multi-pass membrane protein</topology>
    </subcellularLocation>
</comment>
<feature type="transmembrane region" description="Helical" evidence="5">
    <location>
        <begin position="205"/>
        <end position="222"/>
    </location>
</feature>
<dbReference type="GO" id="GO:0005384">
    <property type="term" value="F:manganese ion transmembrane transporter activity"/>
    <property type="evidence" value="ECO:0007669"/>
    <property type="project" value="InterPro"/>
</dbReference>
<evidence type="ECO:0000313" key="6">
    <source>
        <dbReference type="EMBL" id="MBL0766674.1"/>
    </source>
</evidence>
<dbReference type="EMBL" id="JAERQG010000004">
    <property type="protein sequence ID" value="MBL0766674.1"/>
    <property type="molecule type" value="Genomic_DNA"/>
</dbReference>
<dbReference type="PANTHER" id="PTHR31851">
    <property type="entry name" value="FE(2+)/MN(2+) TRANSPORTER PCL1"/>
    <property type="match status" value="1"/>
</dbReference>
<evidence type="ECO:0000256" key="5">
    <source>
        <dbReference type="SAM" id="Phobius"/>
    </source>
</evidence>
<dbReference type="GO" id="GO:0030026">
    <property type="term" value="P:intracellular manganese ion homeostasis"/>
    <property type="evidence" value="ECO:0007669"/>
    <property type="project" value="InterPro"/>
</dbReference>
<dbReference type="InterPro" id="IPR008217">
    <property type="entry name" value="Ccc1_fam"/>
</dbReference>
<dbReference type="AlphaFoldDB" id="A0A937AJI9"/>
<feature type="transmembrane region" description="Helical" evidence="5">
    <location>
        <begin position="175"/>
        <end position="193"/>
    </location>
</feature>
<proteinExistence type="predicted"/>
<feature type="transmembrane region" description="Helical" evidence="5">
    <location>
        <begin position="71"/>
        <end position="94"/>
    </location>
</feature>
<feature type="transmembrane region" description="Helical" evidence="5">
    <location>
        <begin position="44"/>
        <end position="65"/>
    </location>
</feature>
<dbReference type="Proteomes" id="UP000642920">
    <property type="component" value="Unassembled WGS sequence"/>
</dbReference>
<dbReference type="RefSeq" id="WP_201923473.1">
    <property type="nucleotide sequence ID" value="NZ_JAERQG010000004.1"/>
</dbReference>
<reference evidence="6" key="1">
    <citation type="submission" date="2021-01" db="EMBL/GenBank/DDBJ databases">
        <title>Marivirga sp. nov., isolated from intertidal surface sediments.</title>
        <authorList>
            <person name="Zhang M."/>
        </authorList>
    </citation>
    <scope>NUCLEOTIDE SEQUENCE</scope>
    <source>
        <strain evidence="6">SM1354</strain>
    </source>
</reference>